<evidence type="ECO:0000256" key="2">
    <source>
        <dbReference type="SAM" id="SignalP"/>
    </source>
</evidence>
<keyword evidence="1 2" id="KW-0732">Signal</keyword>
<dbReference type="NCBIfam" id="TIGR01451">
    <property type="entry name" value="B_ant_repeat"/>
    <property type="match status" value="1"/>
</dbReference>
<reference evidence="5" key="1">
    <citation type="submission" date="2020-02" db="EMBL/GenBank/DDBJ databases">
        <title>Flavobacterium sp. genome.</title>
        <authorList>
            <person name="Jung H.S."/>
            <person name="Baek J.H."/>
            <person name="Jeon C.O."/>
        </authorList>
    </citation>
    <scope>NUCLEOTIDE SEQUENCE</scope>
    <source>
        <strain evidence="5">SE-s28</strain>
    </source>
</reference>
<evidence type="ECO:0000259" key="4">
    <source>
        <dbReference type="Pfam" id="PF24595"/>
    </source>
</evidence>
<evidence type="ECO:0000256" key="1">
    <source>
        <dbReference type="ARBA" id="ARBA00022729"/>
    </source>
</evidence>
<feature type="chain" id="PRO_5037858896" evidence="2">
    <location>
        <begin position="21"/>
        <end position="764"/>
    </location>
</feature>
<dbReference type="InterPro" id="IPR026444">
    <property type="entry name" value="Secre_tail"/>
</dbReference>
<dbReference type="InterPro" id="IPR055353">
    <property type="entry name" value="DUF7619"/>
</dbReference>
<keyword evidence="6" id="KW-1185">Reference proteome</keyword>
<organism evidence="5 6">
    <name type="scientific">Flavobacterium silvaticum</name>
    <dbReference type="NCBI Taxonomy" id="1852020"/>
    <lineage>
        <taxon>Bacteria</taxon>
        <taxon>Pseudomonadati</taxon>
        <taxon>Bacteroidota</taxon>
        <taxon>Flavobacteriia</taxon>
        <taxon>Flavobacteriales</taxon>
        <taxon>Flavobacteriaceae</taxon>
        <taxon>Flavobacterium</taxon>
    </lineage>
</organism>
<dbReference type="NCBIfam" id="TIGR04183">
    <property type="entry name" value="Por_Secre_tail"/>
    <property type="match status" value="1"/>
</dbReference>
<dbReference type="Pfam" id="PF24595">
    <property type="entry name" value="DUF7619"/>
    <property type="match status" value="1"/>
</dbReference>
<accession>A0A972FMA4</accession>
<gene>
    <name evidence="5" type="ORF">G6047_11585</name>
</gene>
<dbReference type="EMBL" id="JAAMPU010000106">
    <property type="protein sequence ID" value="NMH28674.1"/>
    <property type="molecule type" value="Genomic_DNA"/>
</dbReference>
<evidence type="ECO:0000313" key="6">
    <source>
        <dbReference type="Proteomes" id="UP000712080"/>
    </source>
</evidence>
<feature type="domain" description="DUF7619" evidence="4">
    <location>
        <begin position="544"/>
        <end position="677"/>
    </location>
</feature>
<name>A0A972FMA4_9FLAO</name>
<dbReference type="Proteomes" id="UP000712080">
    <property type="component" value="Unassembled WGS sequence"/>
</dbReference>
<evidence type="ECO:0000259" key="3">
    <source>
        <dbReference type="Pfam" id="PF18962"/>
    </source>
</evidence>
<sequence>MKKNYFFLLLAFCAAASSWAQVVANADTPPPANILQYSAIINSDGSYFSVLANDTFNGQPATIQNVSIIDLNTIPGINISPNNGAVYVQTFVLPGTYTVYYQISQGANTSMAAVTITTCNQAAPTLNFAPATCNSPGMATVSDLPAGNWTIIVDPYPFYAANDGAYTFTGSGSTTSVPLDSEGYQYRIRVVSASGCVSPFVQVDIPWMQIIGSDTQAEYLDANSNGIVDLGDMVVCQISLTNFSECDITNVMGGSGIIQFSPIDVIPANSTVVVPGFYMITEQDILDGSANDWEPITGISPLGQVYSKAFFNVTLPIPTGFHFYAYADTNANNQLDSGEPLVPYGSFVYQQNNEEPVTVQAYTGEFTLYDTTPSNVYSVHFEPGITCGSGFTSDTVYSNLSIDPNGIVNLGFPLDPSDCVDLSVWLYGNNAVPGFQSYSYAIVRNESLMVQPVYLTYTADPLVSIANVDGGTGTTITGNTAVVSMLLQPMETEVVYFYYDTPGIPTVDLGQPLHFSASVTVMSNETITDNNEAFLTKIVSGSFDPNSKSETHGPQIVFDGFAADDTLNYTLNFENTGNGNAMNIRLTDELDNKLDETSVRLIGATHNVQMYREGNALEFAFNNIMLPPSEENTQIGKGSVQFTVKLKPGYAIGDIVNNTASIYFDTNPAIVTNTVATEFVTELGVADHDSQSLRIYPNPAKHNLNVAGSNIKSIDIIDITGKVILSKNVGATETEIGISQLSNGVYFAKITTNDTVKTVRFVKQ</sequence>
<dbReference type="RefSeq" id="WP_169527777.1">
    <property type="nucleotide sequence ID" value="NZ_JAAMPU010000106.1"/>
</dbReference>
<proteinExistence type="predicted"/>
<evidence type="ECO:0000313" key="5">
    <source>
        <dbReference type="EMBL" id="NMH28674.1"/>
    </source>
</evidence>
<protein>
    <submittedName>
        <fullName evidence="5">T9SS type A sorting domain-containing protein</fullName>
    </submittedName>
</protein>
<dbReference type="Pfam" id="PF18962">
    <property type="entry name" value="Por_Secre_tail"/>
    <property type="match status" value="1"/>
</dbReference>
<dbReference type="AlphaFoldDB" id="A0A972FMA4"/>
<feature type="signal peptide" evidence="2">
    <location>
        <begin position="1"/>
        <end position="20"/>
    </location>
</feature>
<feature type="domain" description="Secretion system C-terminal sorting" evidence="3">
    <location>
        <begin position="695"/>
        <end position="759"/>
    </location>
</feature>
<dbReference type="InterPro" id="IPR047589">
    <property type="entry name" value="DUF11_rpt"/>
</dbReference>
<dbReference type="Gene3D" id="2.60.40.740">
    <property type="match status" value="1"/>
</dbReference>
<comment type="caution">
    <text evidence="5">The sequence shown here is derived from an EMBL/GenBank/DDBJ whole genome shotgun (WGS) entry which is preliminary data.</text>
</comment>